<accession>A0ABD2W300</accession>
<evidence type="ECO:0000313" key="2">
    <source>
        <dbReference type="Proteomes" id="UP001627154"/>
    </source>
</evidence>
<reference evidence="1 2" key="1">
    <citation type="journal article" date="2024" name="bioRxiv">
        <title>A reference genome for Trichogramma kaykai: A tiny desert-dwelling parasitoid wasp with competing sex-ratio distorters.</title>
        <authorList>
            <person name="Culotta J."/>
            <person name="Lindsey A.R."/>
        </authorList>
    </citation>
    <scope>NUCLEOTIDE SEQUENCE [LARGE SCALE GENOMIC DNA]</scope>
    <source>
        <strain evidence="1 2">KSX58</strain>
    </source>
</reference>
<evidence type="ECO:0000313" key="1">
    <source>
        <dbReference type="EMBL" id="KAL3387332.1"/>
    </source>
</evidence>
<proteinExistence type="predicted"/>
<organism evidence="1 2">
    <name type="scientific">Trichogramma kaykai</name>
    <dbReference type="NCBI Taxonomy" id="54128"/>
    <lineage>
        <taxon>Eukaryota</taxon>
        <taxon>Metazoa</taxon>
        <taxon>Ecdysozoa</taxon>
        <taxon>Arthropoda</taxon>
        <taxon>Hexapoda</taxon>
        <taxon>Insecta</taxon>
        <taxon>Pterygota</taxon>
        <taxon>Neoptera</taxon>
        <taxon>Endopterygota</taxon>
        <taxon>Hymenoptera</taxon>
        <taxon>Apocrita</taxon>
        <taxon>Proctotrupomorpha</taxon>
        <taxon>Chalcidoidea</taxon>
        <taxon>Trichogrammatidae</taxon>
        <taxon>Trichogramma</taxon>
    </lineage>
</organism>
<dbReference type="EMBL" id="JBJJXI010000137">
    <property type="protein sequence ID" value="KAL3387332.1"/>
    <property type="molecule type" value="Genomic_DNA"/>
</dbReference>
<dbReference type="Proteomes" id="UP001627154">
    <property type="component" value="Unassembled WGS sequence"/>
</dbReference>
<keyword evidence="2" id="KW-1185">Reference proteome</keyword>
<comment type="caution">
    <text evidence="1">The sequence shown here is derived from an EMBL/GenBank/DDBJ whole genome shotgun (WGS) entry which is preliminary data.</text>
</comment>
<name>A0ABD2W300_9HYME</name>
<sequence>MENNIDTSKFKETKQQLLDTDYDFKQAYILKDELVDYFEKATVEGTIIKERLEEINDRMSTYSQFLDYNRARMTNPAFKAEFKVVHDAFNHIRHKYENLSKNHKLCYDGLRHLKDTIKQLDSLIIKAVNEKIEKDQYMSKILEEVNELVELAFIRACNIELFQQNNPNYQIFLSQVNRFDDLMNDLRGTINAKFGSPTH</sequence>
<protein>
    <submittedName>
        <fullName evidence="1">Uncharacterized protein</fullName>
    </submittedName>
</protein>
<gene>
    <name evidence="1" type="ORF">TKK_017292</name>
</gene>
<dbReference type="AlphaFoldDB" id="A0ABD2W300"/>